<evidence type="ECO:0000313" key="3">
    <source>
        <dbReference type="Proteomes" id="UP000657372"/>
    </source>
</evidence>
<dbReference type="RefSeq" id="WP_195875639.1">
    <property type="nucleotide sequence ID" value="NZ_JADOEL010000007.1"/>
</dbReference>
<name>A0ABS0ETI9_9BURK</name>
<proteinExistence type="predicted"/>
<organism evidence="2 3">
    <name type="scientific">Herminiimonas contaminans</name>
    <dbReference type="NCBI Taxonomy" id="1111140"/>
    <lineage>
        <taxon>Bacteria</taxon>
        <taxon>Pseudomonadati</taxon>
        <taxon>Pseudomonadota</taxon>
        <taxon>Betaproteobacteria</taxon>
        <taxon>Burkholderiales</taxon>
        <taxon>Oxalobacteraceae</taxon>
        <taxon>Herminiimonas</taxon>
    </lineage>
</organism>
<gene>
    <name evidence="2" type="ORF">IXC47_10775</name>
</gene>
<evidence type="ECO:0000256" key="1">
    <source>
        <dbReference type="SAM" id="MobiDB-lite"/>
    </source>
</evidence>
<reference evidence="2 3" key="1">
    <citation type="submission" date="2020-11" db="EMBL/GenBank/DDBJ databases">
        <title>WGS of Herminiimonas contaminans strain Marseille-Q4544 isolated from planarians Schmidtea mediterranea.</title>
        <authorList>
            <person name="Kangale L."/>
        </authorList>
    </citation>
    <scope>NUCLEOTIDE SEQUENCE [LARGE SCALE GENOMIC DNA]</scope>
    <source>
        <strain evidence="2 3">Marseille-Q4544</strain>
    </source>
</reference>
<dbReference type="Proteomes" id="UP000657372">
    <property type="component" value="Unassembled WGS sequence"/>
</dbReference>
<evidence type="ECO:0000313" key="2">
    <source>
        <dbReference type="EMBL" id="MBF8178167.1"/>
    </source>
</evidence>
<dbReference type="EMBL" id="JADOEL010000007">
    <property type="protein sequence ID" value="MBF8178167.1"/>
    <property type="molecule type" value="Genomic_DNA"/>
</dbReference>
<keyword evidence="3" id="KW-1185">Reference proteome</keyword>
<sequence length="139" mass="15157">MEKEVDVFEVSQRIYGTLFRACVTVSACKRIRALQGQRVSSTSHFCPAQTETPQGQRCRGRLSLLTFFGEAKKVSGRRATPGNPTLYGERAESATINTQTKHPIKNATGATVAFLKSNKPNQKSTCADNLAKRGAPGIR</sequence>
<accession>A0ABS0ETI9</accession>
<protein>
    <submittedName>
        <fullName evidence="2">Uncharacterized protein</fullName>
    </submittedName>
</protein>
<comment type="caution">
    <text evidence="2">The sequence shown here is derived from an EMBL/GenBank/DDBJ whole genome shotgun (WGS) entry which is preliminary data.</text>
</comment>
<feature type="region of interest" description="Disordered" evidence="1">
    <location>
        <begin position="75"/>
        <end position="102"/>
    </location>
</feature>